<gene>
    <name evidence="1" type="ORF">FD07_GL000892</name>
</gene>
<dbReference type="STRING" id="357278.IV61_GL000958"/>
<dbReference type="EMBL" id="AZCZ01000023">
    <property type="protein sequence ID" value="KRK36332.1"/>
    <property type="molecule type" value="Genomic_DNA"/>
</dbReference>
<proteinExistence type="predicted"/>
<accession>A0A0R1GQK4</accession>
<dbReference type="Proteomes" id="UP000051176">
    <property type="component" value="Unassembled WGS sequence"/>
</dbReference>
<evidence type="ECO:0000313" key="1">
    <source>
        <dbReference type="EMBL" id="KRK36332.1"/>
    </source>
</evidence>
<protein>
    <submittedName>
        <fullName evidence="1">Uncharacterized protein</fullName>
    </submittedName>
</protein>
<comment type="caution">
    <text evidence="1">The sequence shown here is derived from an EMBL/GenBank/DDBJ whole genome shotgun (WGS) entry which is preliminary data.</text>
</comment>
<name>A0A0R1GQK4_9LACO</name>
<evidence type="ECO:0000313" key="2">
    <source>
        <dbReference type="Proteomes" id="UP000051176"/>
    </source>
</evidence>
<reference evidence="1 2" key="1">
    <citation type="journal article" date="2015" name="Genome Announc.">
        <title>Expanding the biotechnology potential of lactobacilli through comparative genomics of 213 strains and associated genera.</title>
        <authorList>
            <person name="Sun Z."/>
            <person name="Harris H.M."/>
            <person name="McCann A."/>
            <person name="Guo C."/>
            <person name="Argimon S."/>
            <person name="Zhang W."/>
            <person name="Yang X."/>
            <person name="Jeffery I.B."/>
            <person name="Cooney J.C."/>
            <person name="Kagawa T.F."/>
            <person name="Liu W."/>
            <person name="Song Y."/>
            <person name="Salvetti E."/>
            <person name="Wrobel A."/>
            <person name="Rasinkangas P."/>
            <person name="Parkhill J."/>
            <person name="Rea M.C."/>
            <person name="O'Sullivan O."/>
            <person name="Ritari J."/>
            <person name="Douillard F.P."/>
            <person name="Paul Ross R."/>
            <person name="Yang R."/>
            <person name="Briner A.E."/>
            <person name="Felis G.E."/>
            <person name="de Vos W.M."/>
            <person name="Barrangou R."/>
            <person name="Klaenhammer T.R."/>
            <person name="Caufield P.W."/>
            <person name="Cui Y."/>
            <person name="Zhang H."/>
            <person name="O'Toole P.W."/>
        </authorList>
    </citation>
    <scope>NUCLEOTIDE SEQUENCE [LARGE SCALE GENOMIC DNA]</scope>
    <source>
        <strain evidence="1 2">ATCC 53295</strain>
    </source>
</reference>
<dbReference type="AlphaFoldDB" id="A0A0R1GQK4"/>
<sequence length="333" mass="37534">MYVQKISINSVLKGIVSIGVQNKDDEQAQNLMELRSRKVLVRNTFLKLLNDGNFYEQSVQSGLLQEYSRWLKDTFDIEDKKNKESKSKKLKSKRPHSTFLSRPREWGDEQLFAFIIVAFSSDIYHEELSLDTNNFEKITLDNLIMQSMGLDQPRVAIKKLNISTLKKAGLKRTVTDLNGDNAQVVLRISHEMVRRATRLAQMVSREFRYGSTDKREVTIDYRAIKSDIIIGTSGHGLQLSPYHTTADSIHILTGMISAAVDPVAPNDNFSEKSIDSDGLIKQVCEKINEISKLRDSLDDASSIVKLSTQARLTDALNELISVAAALKGVKKRS</sequence>
<dbReference type="PATRIC" id="fig|1267003.4.peg.950"/>
<keyword evidence="2" id="KW-1185">Reference proteome</keyword>
<organism evidence="1 2">
    <name type="scientific">Levilactobacillus parabrevis ATCC 53295</name>
    <dbReference type="NCBI Taxonomy" id="1267003"/>
    <lineage>
        <taxon>Bacteria</taxon>
        <taxon>Bacillati</taxon>
        <taxon>Bacillota</taxon>
        <taxon>Bacilli</taxon>
        <taxon>Lactobacillales</taxon>
        <taxon>Lactobacillaceae</taxon>
        <taxon>Levilactobacillus</taxon>
    </lineage>
</organism>